<comment type="catalytic activity">
    <reaction evidence="5">
        <text>O-phospho-L-tyrosyl-[protein] + H2O = L-tyrosyl-[protein] + phosphate</text>
        <dbReference type="Rhea" id="RHEA:10684"/>
        <dbReference type="Rhea" id="RHEA-COMP:10136"/>
        <dbReference type="Rhea" id="RHEA-COMP:20101"/>
        <dbReference type="ChEBI" id="CHEBI:15377"/>
        <dbReference type="ChEBI" id="CHEBI:43474"/>
        <dbReference type="ChEBI" id="CHEBI:46858"/>
        <dbReference type="ChEBI" id="CHEBI:61978"/>
        <dbReference type="EC" id="3.1.3.48"/>
    </reaction>
</comment>
<dbReference type="AlphaFoldDB" id="A0A431UVY0"/>
<keyword evidence="7" id="KW-1185">Reference proteome</keyword>
<comment type="caution">
    <text evidence="6">The sequence shown here is derived from an EMBL/GenBank/DDBJ whole genome shotgun (WGS) entry which is preliminary data.</text>
</comment>
<evidence type="ECO:0000256" key="3">
    <source>
        <dbReference type="ARBA" id="ARBA00022801"/>
    </source>
</evidence>
<dbReference type="RefSeq" id="WP_126293031.1">
    <property type="nucleotide sequence ID" value="NZ_RXNR01000007.1"/>
</dbReference>
<evidence type="ECO:0000313" key="6">
    <source>
        <dbReference type="EMBL" id="RTQ95279.1"/>
    </source>
</evidence>
<comment type="similarity">
    <text evidence="1">Belongs to the metallo-dependent hydrolases superfamily. CpsB/CapC family.</text>
</comment>
<dbReference type="PANTHER" id="PTHR39181">
    <property type="entry name" value="TYROSINE-PROTEIN PHOSPHATASE YWQE"/>
    <property type="match status" value="1"/>
</dbReference>
<organism evidence="6 7">
    <name type="scientific">Lysinibacillus telephonicus</name>
    <dbReference type="NCBI Taxonomy" id="1714840"/>
    <lineage>
        <taxon>Bacteria</taxon>
        <taxon>Bacillati</taxon>
        <taxon>Bacillota</taxon>
        <taxon>Bacilli</taxon>
        <taxon>Bacillales</taxon>
        <taxon>Bacillaceae</taxon>
        <taxon>Lysinibacillus</taxon>
    </lineage>
</organism>
<evidence type="ECO:0000256" key="1">
    <source>
        <dbReference type="ARBA" id="ARBA00005750"/>
    </source>
</evidence>
<dbReference type="GO" id="GO:0030145">
    <property type="term" value="F:manganese ion binding"/>
    <property type="evidence" value="ECO:0007669"/>
    <property type="project" value="InterPro"/>
</dbReference>
<dbReference type="InterPro" id="IPR016667">
    <property type="entry name" value="Caps_polysacc_synth_CpsB/CapC"/>
</dbReference>
<keyword evidence="4" id="KW-0904">Protein phosphatase</keyword>
<dbReference type="EC" id="3.1.3.48" evidence="2"/>
<dbReference type="Pfam" id="PF19567">
    <property type="entry name" value="CpsB_CapC"/>
    <property type="match status" value="1"/>
</dbReference>
<name>A0A431UVY0_9BACI</name>
<dbReference type="Proteomes" id="UP000276349">
    <property type="component" value="Unassembled WGS sequence"/>
</dbReference>
<proteinExistence type="inferred from homology"/>
<evidence type="ECO:0000256" key="2">
    <source>
        <dbReference type="ARBA" id="ARBA00013064"/>
    </source>
</evidence>
<dbReference type="PANTHER" id="PTHR39181:SF1">
    <property type="entry name" value="TYROSINE-PROTEIN PHOSPHATASE YWQE"/>
    <property type="match status" value="1"/>
</dbReference>
<evidence type="ECO:0000313" key="7">
    <source>
        <dbReference type="Proteomes" id="UP000276349"/>
    </source>
</evidence>
<evidence type="ECO:0000256" key="5">
    <source>
        <dbReference type="ARBA" id="ARBA00051722"/>
    </source>
</evidence>
<evidence type="ECO:0000256" key="4">
    <source>
        <dbReference type="ARBA" id="ARBA00022912"/>
    </source>
</evidence>
<sequence>MIDIHSHLLWNEDDGPATMQQTINMLQKAVDEGISDIITTSHFQHPLYSVNFNQVQNKVNLLQMELLKYNIPLKIYTGHEARLSPNLAQLVKTFEVHTLANSKYLLLELPSYSVPLYTFHIVQELLKDGITPIVFCKIKMQRIAMKNTECCHPIFLLFSRQRIG</sequence>
<dbReference type="EMBL" id="RXNR01000007">
    <property type="protein sequence ID" value="RTQ95279.1"/>
    <property type="molecule type" value="Genomic_DNA"/>
</dbReference>
<accession>A0A431UVY0</accession>
<reference evidence="6 7" key="1">
    <citation type="submission" date="2018-12" db="EMBL/GenBank/DDBJ databases">
        <authorList>
            <person name="Yu L."/>
        </authorList>
    </citation>
    <scope>NUCLEOTIDE SEQUENCE [LARGE SCALE GENOMIC DNA]</scope>
    <source>
        <strain evidence="6 7">S5H2222</strain>
    </source>
</reference>
<gene>
    <name evidence="6" type="ORF">EKG35_03975</name>
</gene>
<dbReference type="OrthoDB" id="9788539at2"/>
<protein>
    <recommendedName>
        <fullName evidence="2">protein-tyrosine-phosphatase</fullName>
        <ecNumber evidence="2">3.1.3.48</ecNumber>
    </recommendedName>
</protein>
<dbReference type="GO" id="GO:0004725">
    <property type="term" value="F:protein tyrosine phosphatase activity"/>
    <property type="evidence" value="ECO:0007669"/>
    <property type="project" value="UniProtKB-EC"/>
</dbReference>
<dbReference type="Gene3D" id="3.20.20.140">
    <property type="entry name" value="Metal-dependent hydrolases"/>
    <property type="match status" value="1"/>
</dbReference>
<keyword evidence="3" id="KW-0378">Hydrolase</keyword>